<accession>A0A3A9YWW2</accession>
<evidence type="ECO:0000259" key="2">
    <source>
        <dbReference type="Pfam" id="PF16586"/>
    </source>
</evidence>
<feature type="domain" description="DUF5605" evidence="3">
    <location>
        <begin position="422"/>
        <end position="505"/>
    </location>
</feature>
<dbReference type="OrthoDB" id="127163at2"/>
<dbReference type="Pfam" id="PF18310">
    <property type="entry name" value="DUF5605"/>
    <property type="match status" value="1"/>
</dbReference>
<dbReference type="Proteomes" id="UP000272474">
    <property type="component" value="Unassembled WGS sequence"/>
</dbReference>
<dbReference type="RefSeq" id="WP_120681743.1">
    <property type="nucleotide sequence ID" value="NZ_RBAL01000012.1"/>
</dbReference>
<dbReference type="GO" id="GO:0005975">
    <property type="term" value="P:carbohydrate metabolic process"/>
    <property type="evidence" value="ECO:0007669"/>
    <property type="project" value="UniProtKB-ARBA"/>
</dbReference>
<proteinExistence type="predicted"/>
<dbReference type="SUPFAM" id="SSF51445">
    <property type="entry name" value="(Trans)glycosidases"/>
    <property type="match status" value="1"/>
</dbReference>
<feature type="domain" description="Apiosidase-like catalytic" evidence="1">
    <location>
        <begin position="104"/>
        <end position="363"/>
    </location>
</feature>
<dbReference type="Gene3D" id="2.60.40.10">
    <property type="entry name" value="Immunoglobulins"/>
    <property type="match status" value="1"/>
</dbReference>
<name>A0A3A9YWW2_9ACTN</name>
<gene>
    <name evidence="4" type="ORF">D7294_20055</name>
</gene>
<dbReference type="EMBL" id="RBAL01000012">
    <property type="protein sequence ID" value="RKN39737.1"/>
    <property type="molecule type" value="Genomic_DNA"/>
</dbReference>
<evidence type="ECO:0000313" key="4">
    <source>
        <dbReference type="EMBL" id="RKN39737.1"/>
    </source>
</evidence>
<dbReference type="Gene3D" id="2.60.40.3950">
    <property type="match status" value="1"/>
</dbReference>
<evidence type="ECO:0000259" key="3">
    <source>
        <dbReference type="Pfam" id="PF18310"/>
    </source>
</evidence>
<protein>
    <submittedName>
        <fullName evidence="4">DUF4038 domain-containing protein</fullName>
    </submittedName>
</protein>
<evidence type="ECO:0000313" key="5">
    <source>
        <dbReference type="Proteomes" id="UP000272474"/>
    </source>
</evidence>
<dbReference type="InterPro" id="IPR025277">
    <property type="entry name" value="Apiosidase-like_cat_dom"/>
</dbReference>
<dbReference type="InterPro" id="IPR017853">
    <property type="entry name" value="GH"/>
</dbReference>
<dbReference type="Pfam" id="PF13204">
    <property type="entry name" value="Apiosidase"/>
    <property type="match status" value="1"/>
</dbReference>
<dbReference type="InterPro" id="IPR032260">
    <property type="entry name" value="DUF5060"/>
</dbReference>
<feature type="domain" description="DUF5060" evidence="2">
    <location>
        <begin position="3"/>
        <end position="75"/>
    </location>
</feature>
<dbReference type="InterPro" id="IPR013783">
    <property type="entry name" value="Ig-like_fold"/>
</dbReference>
<dbReference type="PANTHER" id="PTHR37836:SF2">
    <property type="entry name" value="DUF4038 DOMAIN-CONTAINING PROTEIN"/>
    <property type="match status" value="1"/>
</dbReference>
<organism evidence="4 5">
    <name type="scientific">Streptomyces hoynatensis</name>
    <dbReference type="NCBI Taxonomy" id="1141874"/>
    <lineage>
        <taxon>Bacteria</taxon>
        <taxon>Bacillati</taxon>
        <taxon>Actinomycetota</taxon>
        <taxon>Actinomycetes</taxon>
        <taxon>Kitasatosporales</taxon>
        <taxon>Streptomycetaceae</taxon>
        <taxon>Streptomyces</taxon>
    </lineage>
</organism>
<sequence>MPVEQWDLYEAALDGPAHGNPFREVHLTARFRHEAGAGQSAAAVETTGCYDGEGRYLLRFMPHLPGTWRWETRSNDPGLDARRGSFTCEPASGDNHGPVRVRDTHHFAYADGTPYWQLGTTCYAWTHQGDALAAQTLATLAGAPFNKLRMCVFPKHYAYNRNDPERYPFAGSRQAGFDLDRFDPAFFRDLERRVAALRDLGIEADLILFHPYDRGHWGFDAMGAEADEHYLRYVVARLAPYRNVWWSLANEYDLLAAKSRADWERLGRLLRDLDPYGHLRSIHNCHAFYDHNRPWITHASVQSGRAVAGWGGAAVLREAYGKPVVFDEVRYEGDIDQPWGRITARELVHRFWQGTVAGTYVGHGETYRHPEDLLWWSKGGVLRGESPPRLAFLREVLEALPAGLEQIGHDDRTPDTAYAPGGHYLVYLGDRAPDSWPFRLPVNPGRHEVAEGARFRVEVLDTWHMRITEIPGPFTATLRTGRLAVDRAGRAVPLPAEPWQALRITPLPG</sequence>
<dbReference type="Pfam" id="PF16586">
    <property type="entry name" value="DUF5060"/>
    <property type="match status" value="1"/>
</dbReference>
<keyword evidence="5" id="KW-1185">Reference proteome</keyword>
<dbReference type="PANTHER" id="PTHR37836">
    <property type="entry name" value="LMO1036 PROTEIN"/>
    <property type="match status" value="1"/>
</dbReference>
<reference evidence="4 5" key="1">
    <citation type="journal article" date="2014" name="Int. J. Syst. Evol. Microbiol.">
        <title>Streptomyces hoynatensis sp. nov., isolated from deep marine sediment.</title>
        <authorList>
            <person name="Veyisoglu A."/>
            <person name="Sahin N."/>
        </authorList>
    </citation>
    <scope>NUCLEOTIDE SEQUENCE [LARGE SCALE GENOMIC DNA]</scope>
    <source>
        <strain evidence="4 5">KCTC 29097</strain>
    </source>
</reference>
<dbReference type="Gene3D" id="3.20.20.80">
    <property type="entry name" value="Glycosidases"/>
    <property type="match status" value="1"/>
</dbReference>
<dbReference type="InterPro" id="IPR041239">
    <property type="entry name" value="DUF5605"/>
</dbReference>
<evidence type="ECO:0000259" key="1">
    <source>
        <dbReference type="Pfam" id="PF13204"/>
    </source>
</evidence>
<comment type="caution">
    <text evidence="4">The sequence shown here is derived from an EMBL/GenBank/DDBJ whole genome shotgun (WGS) entry which is preliminary data.</text>
</comment>
<dbReference type="AlphaFoldDB" id="A0A3A9YWW2"/>